<reference evidence="2 3" key="1">
    <citation type="submission" date="2017-03" db="EMBL/GenBank/DDBJ databases">
        <authorList>
            <person name="Afonso C.L."/>
            <person name="Miller P.J."/>
            <person name="Scott M.A."/>
            <person name="Spackman E."/>
            <person name="Goraichik I."/>
            <person name="Dimitrov K.M."/>
            <person name="Suarez D.L."/>
            <person name="Swayne D.E."/>
        </authorList>
    </citation>
    <scope>NUCLEOTIDE SEQUENCE [LARGE SCALE GENOMIC DNA]</scope>
    <source>
        <strain evidence="2 3">CECT 7751</strain>
    </source>
</reference>
<dbReference type="RefSeq" id="WP_085888824.1">
    <property type="nucleotide sequence ID" value="NZ_FWFN01000005.1"/>
</dbReference>
<dbReference type="AlphaFoldDB" id="A0A1X6ZN51"/>
<gene>
    <name evidence="2" type="ORF">PSM7751_02801</name>
</gene>
<protein>
    <recommendedName>
        <fullName evidence="4">Flagellar protein FliL</fullName>
    </recommendedName>
</protein>
<sequence>MKKLLPILLIVLGIGGGAGAGLMLRPAPEAPAEDGAEGMEAPAEEMAEPTAAPPEEELTDREYVKMNNQFIIPVITDEKIGALVVMSISLEVELGGQELVYAREPKLRDAFLQVMFDHANVGGFDGAFTNSNNLDVLRAALFGVARKVLGPTVSDVLITDIARQDA</sequence>
<evidence type="ECO:0000313" key="3">
    <source>
        <dbReference type="Proteomes" id="UP000193963"/>
    </source>
</evidence>
<evidence type="ECO:0000256" key="1">
    <source>
        <dbReference type="SAM" id="MobiDB-lite"/>
    </source>
</evidence>
<dbReference type="EMBL" id="FWFN01000005">
    <property type="protein sequence ID" value="SLN56444.1"/>
    <property type="molecule type" value="Genomic_DNA"/>
</dbReference>
<name>A0A1X6ZN51_9RHOB</name>
<dbReference type="Proteomes" id="UP000193963">
    <property type="component" value="Unassembled WGS sequence"/>
</dbReference>
<feature type="region of interest" description="Disordered" evidence="1">
    <location>
        <begin position="26"/>
        <end position="56"/>
    </location>
</feature>
<feature type="compositionally biased region" description="Acidic residues" evidence="1">
    <location>
        <begin position="31"/>
        <end position="47"/>
    </location>
</feature>
<dbReference type="OrthoDB" id="7864548at2"/>
<accession>A0A1X6ZN51</accession>
<keyword evidence="3" id="KW-1185">Reference proteome</keyword>
<evidence type="ECO:0008006" key="4">
    <source>
        <dbReference type="Google" id="ProtNLM"/>
    </source>
</evidence>
<evidence type="ECO:0000313" key="2">
    <source>
        <dbReference type="EMBL" id="SLN56444.1"/>
    </source>
</evidence>
<proteinExistence type="predicted"/>
<organism evidence="2 3">
    <name type="scientific">Pseudooceanicola marinus</name>
    <dbReference type="NCBI Taxonomy" id="396013"/>
    <lineage>
        <taxon>Bacteria</taxon>
        <taxon>Pseudomonadati</taxon>
        <taxon>Pseudomonadota</taxon>
        <taxon>Alphaproteobacteria</taxon>
        <taxon>Rhodobacterales</taxon>
        <taxon>Paracoccaceae</taxon>
        <taxon>Pseudooceanicola</taxon>
    </lineage>
</organism>